<dbReference type="Pfam" id="PF25019">
    <property type="entry name" value="LRR_R13L1-DRL21"/>
    <property type="match status" value="1"/>
</dbReference>
<feature type="domain" description="R13L1/DRL21-like LRR repeat region" evidence="1">
    <location>
        <begin position="27"/>
        <end position="150"/>
    </location>
</feature>
<accession>A0A6A1V118</accession>
<proteinExistence type="predicted"/>
<evidence type="ECO:0000313" key="3">
    <source>
        <dbReference type="Proteomes" id="UP000516437"/>
    </source>
</evidence>
<dbReference type="InterPro" id="IPR032675">
    <property type="entry name" value="LRR_dom_sf"/>
</dbReference>
<gene>
    <name evidence="2" type="ORF">CJ030_MR7G025649</name>
</gene>
<dbReference type="InterPro" id="IPR056789">
    <property type="entry name" value="LRR_R13L1-DRL21"/>
</dbReference>
<dbReference type="OrthoDB" id="1896560at2759"/>
<organism evidence="2 3">
    <name type="scientific">Morella rubra</name>
    <name type="common">Chinese bayberry</name>
    <dbReference type="NCBI Taxonomy" id="262757"/>
    <lineage>
        <taxon>Eukaryota</taxon>
        <taxon>Viridiplantae</taxon>
        <taxon>Streptophyta</taxon>
        <taxon>Embryophyta</taxon>
        <taxon>Tracheophyta</taxon>
        <taxon>Spermatophyta</taxon>
        <taxon>Magnoliopsida</taxon>
        <taxon>eudicotyledons</taxon>
        <taxon>Gunneridae</taxon>
        <taxon>Pentapetalae</taxon>
        <taxon>rosids</taxon>
        <taxon>fabids</taxon>
        <taxon>Fagales</taxon>
        <taxon>Myricaceae</taxon>
        <taxon>Morella</taxon>
    </lineage>
</organism>
<protein>
    <recommendedName>
        <fullName evidence="1">R13L1/DRL21-like LRR repeat region domain-containing protein</fullName>
    </recommendedName>
</protein>
<evidence type="ECO:0000313" key="2">
    <source>
        <dbReference type="EMBL" id="KAB1206345.1"/>
    </source>
</evidence>
<sequence>MPKQLGSLKCLKTLTNFVVGEGSGSSIRELGKLKNLSGALSISQLQNVIPPKDALNVGLRDKKYLDKLALEWAATTPRSESERILLESLRPHTSLKRLTIKSYGGGIFPNWVGHHSFSCITSIHLDECRNVCSLPPFGQLCSLKELSIIGLNGVVTVGREFCGNSSTGSSSIHPFGGLKVLRFEQMSGWKEWLSSSSAENEGGAFLDLKELCIRNCPKLTGGLPIHIHSLAKLLIDSCPKLVASLLRNQLGAMSGNARIALVELPSGRQKLEVRGVNEVASLEGIMDSNSRLQELQINYCESLVSLPWGGPLSALKSVRIKWSSKLELPIDTNYSSLETLSLRGSCDSLRFFPLELFPKLKDLTIVRCGNLECLTVPEQHERHLVISNIQIVGCDKFVSFPKGGLCAPSLTSLEVLYCRSLTLLPDKMHLLLPSLLTLRISGSGQMESFPEGGLPSNLNSLRISDGDKLFVNRIGWGLQNLSSLTTFEISGESEGVESFPEAGLLHTGLINLRIYHFRDLKSLDKNGFQHLTSLQKLDLGWCEKLEHMPEGACPPPFHL</sequence>
<name>A0A6A1V118_9ROSI</name>
<keyword evidence="3" id="KW-1185">Reference proteome</keyword>
<comment type="caution">
    <text evidence="2">The sequence shown here is derived from an EMBL/GenBank/DDBJ whole genome shotgun (WGS) entry which is preliminary data.</text>
</comment>
<dbReference type="AlphaFoldDB" id="A0A6A1V118"/>
<dbReference type="PANTHER" id="PTHR47186">
    <property type="entry name" value="LEUCINE-RICH REPEAT-CONTAINING PROTEIN 57"/>
    <property type="match status" value="1"/>
</dbReference>
<evidence type="ECO:0000259" key="1">
    <source>
        <dbReference type="Pfam" id="PF25019"/>
    </source>
</evidence>
<dbReference type="SUPFAM" id="SSF52058">
    <property type="entry name" value="L domain-like"/>
    <property type="match status" value="2"/>
</dbReference>
<dbReference type="EMBL" id="RXIC02000025">
    <property type="protein sequence ID" value="KAB1206345.1"/>
    <property type="molecule type" value="Genomic_DNA"/>
</dbReference>
<dbReference type="Proteomes" id="UP000516437">
    <property type="component" value="Chromosome 7"/>
</dbReference>
<dbReference type="Gene3D" id="3.80.10.10">
    <property type="entry name" value="Ribonuclease Inhibitor"/>
    <property type="match status" value="3"/>
</dbReference>
<reference evidence="2 3" key="1">
    <citation type="journal article" date="2019" name="Plant Biotechnol. J.">
        <title>The red bayberry genome and genetic basis of sex determination.</title>
        <authorList>
            <person name="Jia H.M."/>
            <person name="Jia H.J."/>
            <person name="Cai Q.L."/>
            <person name="Wang Y."/>
            <person name="Zhao H.B."/>
            <person name="Yang W.F."/>
            <person name="Wang G.Y."/>
            <person name="Li Y.H."/>
            <person name="Zhan D.L."/>
            <person name="Shen Y.T."/>
            <person name="Niu Q.F."/>
            <person name="Chang L."/>
            <person name="Qiu J."/>
            <person name="Zhao L."/>
            <person name="Xie H.B."/>
            <person name="Fu W.Y."/>
            <person name="Jin J."/>
            <person name="Li X.W."/>
            <person name="Jiao Y."/>
            <person name="Zhou C.C."/>
            <person name="Tu T."/>
            <person name="Chai C.Y."/>
            <person name="Gao J.L."/>
            <person name="Fan L.J."/>
            <person name="van de Weg E."/>
            <person name="Wang J.Y."/>
            <person name="Gao Z.S."/>
        </authorList>
    </citation>
    <scope>NUCLEOTIDE SEQUENCE [LARGE SCALE GENOMIC DNA]</scope>
    <source>
        <tissue evidence="2">Leaves</tissue>
    </source>
</reference>
<dbReference type="PANTHER" id="PTHR47186:SF26">
    <property type="entry name" value="LEUCINE-RICH REPEAT DOMAIN, L DOMAIN-CONTAINING PROTEIN-RELATED"/>
    <property type="match status" value="1"/>
</dbReference>